<name>A0A2Z4GBH2_9BACT</name>
<dbReference type="Pfam" id="PF18942">
    <property type="entry name" value="DUF5689"/>
    <property type="match status" value="1"/>
</dbReference>
<dbReference type="NCBIfam" id="TIGR04183">
    <property type="entry name" value="Por_Secre_tail"/>
    <property type="match status" value="1"/>
</dbReference>
<dbReference type="Pfam" id="PF18962">
    <property type="entry name" value="Por_Secre_tail"/>
    <property type="match status" value="1"/>
</dbReference>
<evidence type="ECO:0000313" key="5">
    <source>
        <dbReference type="EMBL" id="AWV98283.1"/>
    </source>
</evidence>
<dbReference type="OrthoDB" id="5500612at2"/>
<feature type="domain" description="Endonuclease/exonuclease/phosphatase" evidence="2">
    <location>
        <begin position="554"/>
        <end position="823"/>
    </location>
</feature>
<evidence type="ECO:0008006" key="7">
    <source>
        <dbReference type="Google" id="ProtNLM"/>
    </source>
</evidence>
<dbReference type="InterPro" id="IPR036691">
    <property type="entry name" value="Endo/exonu/phosph_ase_sf"/>
</dbReference>
<dbReference type="RefSeq" id="WP_111371439.1">
    <property type="nucleotide sequence ID" value="NZ_CP029480.1"/>
</dbReference>
<dbReference type="EMBL" id="CP029480">
    <property type="protein sequence ID" value="AWV98283.1"/>
    <property type="molecule type" value="Genomic_DNA"/>
</dbReference>
<dbReference type="AlphaFoldDB" id="A0A2Z4GBH2"/>
<evidence type="ECO:0000256" key="1">
    <source>
        <dbReference type="SAM" id="SignalP"/>
    </source>
</evidence>
<accession>A0A2Z4GBH2</accession>
<protein>
    <recommendedName>
        <fullName evidence="7">Endonuclease</fullName>
    </recommendedName>
</protein>
<dbReference type="InterPro" id="IPR026444">
    <property type="entry name" value="Secre_tail"/>
</dbReference>
<feature type="domain" description="DUF5689" evidence="3">
    <location>
        <begin position="355"/>
        <end position="531"/>
    </location>
</feature>
<evidence type="ECO:0000313" key="6">
    <source>
        <dbReference type="Proteomes" id="UP000249873"/>
    </source>
</evidence>
<dbReference type="Pfam" id="PF03372">
    <property type="entry name" value="Exo_endo_phos"/>
    <property type="match status" value="1"/>
</dbReference>
<dbReference type="InterPro" id="IPR043744">
    <property type="entry name" value="DUF5689"/>
</dbReference>
<dbReference type="InterPro" id="IPR005135">
    <property type="entry name" value="Endo/exonuclease/phosphatase"/>
</dbReference>
<feature type="chain" id="PRO_5016259336" description="Endonuclease" evidence="1">
    <location>
        <begin position="19"/>
        <end position="926"/>
    </location>
</feature>
<dbReference type="Gene3D" id="3.60.10.10">
    <property type="entry name" value="Endonuclease/exonuclease/phosphatase"/>
    <property type="match status" value="1"/>
</dbReference>
<feature type="signal peptide" evidence="1">
    <location>
        <begin position="1"/>
        <end position="18"/>
    </location>
</feature>
<reference evidence="5 6" key="1">
    <citation type="submission" date="2018-05" db="EMBL/GenBank/DDBJ databases">
        <title>Complete genome sequence of Arcticibacterium luteifluviistationis SM1504T, a cytophagaceae bacterium isolated from Arctic surface seawater.</title>
        <authorList>
            <person name="Li Y."/>
            <person name="Qin Q.-L."/>
        </authorList>
    </citation>
    <scope>NUCLEOTIDE SEQUENCE [LARGE SCALE GENOMIC DNA]</scope>
    <source>
        <strain evidence="5 6">SM1504</strain>
    </source>
</reference>
<sequence>MKYLFSILFLFSSFLGKAQLFSESFAYPEGTPLSTLLWDVHSGGTTNPVLTSEGLVFGNAPMDGGVALSGGGQDIHQGFKAQNSGTVYASFLVNVAEASSDGEYFLHLGPEDLGTNFRGRVFVKKADNRIAFGVSKSSSSANYANKVFQFNKTYQIVLKYTFQNSSKTDDTVELFVLENQTNAEPKSLVSAKEGEFDSNNIGSIAFRQGSGSKAATLIVDELRIADNWKDAVSLKRELSVELTLPDNLYAYRSKCVSEPVFPVTLNAYWPETELSIWSPSVNIMEFSVDGLNWSDQVTFRSTDNAYYEPFYIKMLATEVADDEGELTISIDNYGAEVIDHITARYAIFGLREDCSMAVKDVKKIQQGDSLLVTGVITASANEFSGFNYIEDETNGIRIQGDYGFEIGDKVQFYGILSELNQELVLQANTLKNARVLAKQSKEPKVVTLANLEEHVGSLVKLENVTLNDPNFVFLPNVNESLSQGNRVSPARIWSTTKIDGHLKPQGEFDITGVVGQYRDQYQIYPRLESDIENLGEIPESGPNISKEYTFDVAAWNLEWFGSEGNGPRDEALQMANAVQAMTEIDADVFILEEITSLNAFDDLVSSLGNYDGVCSPAVSGSGDPEFAQRVCFVYKTNTVKMVELKPLLGGTPVIADYPESFDRFWASGRLPALFVCDVQIDGVSRRLHVIGVHARANRNNPDERELVYKMRMRDLEVLKDSLDLHFSLASIIMAGDYNDDVDETVVTGFTKSTYSGFVSDTDNYKVLSKELSDKKEKSYLGYDNVIDHVMVSDELFDSVIEGGTQLQLSFIDIDGYPDNTSDHLPLLSRFMLKSILTSNVYTELDSVLIYPNPTGGDIKIGIDEDVKENVHLELFNIKGEQLDGFDADVKTVQKKLSKVLRKQASGVYIIKLMVGDGFRTYKIVKN</sequence>
<evidence type="ECO:0000259" key="2">
    <source>
        <dbReference type="Pfam" id="PF03372"/>
    </source>
</evidence>
<organism evidence="5 6">
    <name type="scientific">Arcticibacterium luteifluviistationis</name>
    <dbReference type="NCBI Taxonomy" id="1784714"/>
    <lineage>
        <taxon>Bacteria</taxon>
        <taxon>Pseudomonadati</taxon>
        <taxon>Bacteroidota</taxon>
        <taxon>Cytophagia</taxon>
        <taxon>Cytophagales</taxon>
        <taxon>Leadbetterellaceae</taxon>
        <taxon>Arcticibacterium</taxon>
    </lineage>
</organism>
<evidence type="ECO:0000259" key="3">
    <source>
        <dbReference type="Pfam" id="PF18942"/>
    </source>
</evidence>
<keyword evidence="6" id="KW-1185">Reference proteome</keyword>
<keyword evidence="1" id="KW-0732">Signal</keyword>
<evidence type="ECO:0000259" key="4">
    <source>
        <dbReference type="Pfam" id="PF18962"/>
    </source>
</evidence>
<dbReference type="Proteomes" id="UP000249873">
    <property type="component" value="Chromosome"/>
</dbReference>
<dbReference type="KEGG" id="als:DJ013_08915"/>
<dbReference type="SUPFAM" id="SSF56219">
    <property type="entry name" value="DNase I-like"/>
    <property type="match status" value="1"/>
</dbReference>
<dbReference type="GO" id="GO:0003824">
    <property type="term" value="F:catalytic activity"/>
    <property type="evidence" value="ECO:0007669"/>
    <property type="project" value="InterPro"/>
</dbReference>
<proteinExistence type="predicted"/>
<feature type="domain" description="Secretion system C-terminal sorting" evidence="4">
    <location>
        <begin position="849"/>
        <end position="923"/>
    </location>
</feature>
<gene>
    <name evidence="5" type="ORF">DJ013_08915</name>
</gene>